<feature type="transmembrane region" description="Helical" evidence="1">
    <location>
        <begin position="84"/>
        <end position="107"/>
    </location>
</feature>
<name>A0A3L8NZZ5_9ACTN</name>
<feature type="transmembrane region" description="Helical" evidence="1">
    <location>
        <begin position="138"/>
        <end position="160"/>
    </location>
</feature>
<feature type="transmembrane region" description="Helical" evidence="1">
    <location>
        <begin position="395"/>
        <end position="417"/>
    </location>
</feature>
<feature type="transmembrane region" description="Helical" evidence="1">
    <location>
        <begin position="330"/>
        <end position="354"/>
    </location>
</feature>
<proteinExistence type="predicted"/>
<reference evidence="2 3" key="1">
    <citation type="submission" date="2018-10" db="EMBL/GenBank/DDBJ databases">
        <title>Marmoricola sp. 4Q3S-7 whole genome shotgun sequence.</title>
        <authorList>
            <person name="Li F."/>
        </authorList>
    </citation>
    <scope>NUCLEOTIDE SEQUENCE [LARGE SCALE GENOMIC DNA]</scope>
    <source>
        <strain evidence="2 3">4Q3S-7</strain>
    </source>
</reference>
<feature type="transmembrane region" description="Helical" evidence="1">
    <location>
        <begin position="172"/>
        <end position="194"/>
    </location>
</feature>
<feature type="transmembrane region" description="Helical" evidence="1">
    <location>
        <begin position="200"/>
        <end position="219"/>
    </location>
</feature>
<evidence type="ECO:0000256" key="1">
    <source>
        <dbReference type="SAM" id="Phobius"/>
    </source>
</evidence>
<comment type="caution">
    <text evidence="2">The sequence shown here is derived from an EMBL/GenBank/DDBJ whole genome shotgun (WGS) entry which is preliminary data.</text>
</comment>
<feature type="transmembrane region" description="Helical" evidence="1">
    <location>
        <begin position="240"/>
        <end position="263"/>
    </location>
</feature>
<feature type="transmembrane region" description="Helical" evidence="1">
    <location>
        <begin position="278"/>
        <end position="299"/>
    </location>
</feature>
<organism evidence="2 3">
    <name type="scientific">Nocardioides mangrovicus</name>
    <dbReference type="NCBI Taxonomy" id="2478913"/>
    <lineage>
        <taxon>Bacteria</taxon>
        <taxon>Bacillati</taxon>
        <taxon>Actinomycetota</taxon>
        <taxon>Actinomycetes</taxon>
        <taxon>Propionibacteriales</taxon>
        <taxon>Nocardioidaceae</taxon>
        <taxon>Nocardioides</taxon>
    </lineage>
</organism>
<feature type="transmembrane region" description="Helical" evidence="1">
    <location>
        <begin position="114"/>
        <end position="132"/>
    </location>
</feature>
<keyword evidence="3" id="KW-1185">Reference proteome</keyword>
<keyword evidence="1" id="KW-0472">Membrane</keyword>
<dbReference type="Proteomes" id="UP000281708">
    <property type="component" value="Unassembled WGS sequence"/>
</dbReference>
<feature type="transmembrane region" description="Helical" evidence="1">
    <location>
        <begin position="366"/>
        <end position="389"/>
    </location>
</feature>
<keyword evidence="1" id="KW-0812">Transmembrane</keyword>
<evidence type="ECO:0000313" key="3">
    <source>
        <dbReference type="Proteomes" id="UP000281708"/>
    </source>
</evidence>
<evidence type="ECO:0000313" key="2">
    <source>
        <dbReference type="EMBL" id="RLV48237.1"/>
    </source>
</evidence>
<dbReference type="InterPro" id="IPR036259">
    <property type="entry name" value="MFS_trans_sf"/>
</dbReference>
<dbReference type="AlphaFoldDB" id="A0A3L8NZZ5"/>
<keyword evidence="1" id="KW-1133">Transmembrane helix</keyword>
<feature type="transmembrane region" description="Helical" evidence="1">
    <location>
        <begin position="306"/>
        <end position="324"/>
    </location>
</feature>
<accession>A0A3L8NZZ5</accession>
<sequence length="432" mass="42229">MASTPSVKSSSSAASRSRVWVLFRVATESAYAGKVKRTLSFWRDGDTALALAGTCLIAGTYGLVRLAYGLFLPDLSASLDLGSAAAGVISSGASIAYCVGALVAAAADRHPRSLVAAALLAGSLGALGMAVAPGVAEFVPAAVVGSAGAGLASPALVAVVARHVAARRRDRVQAVVNSGTGPGLVLAGLVALVVLPHWRWGFLIGAVFTVAAGCAVLALSHSTSQPATKATEGPGPIALIALRVPVTAAFLLGIASAAVWTYGRTEIGDAGVGHTGAILGWMGIGVGGTATVLTAGFLARLRPGGAWALTAAGVAVSTGLLAATGGHASLAVAACLLFGWAFVAATSALIAWAAQTLEHRAATGTSVLFVMLTAGQAAGSAGVGALGGLDSLSTGFVLAAVTAVLAASCGVASVVRVGPGRVAAARRSRPAT</sequence>
<dbReference type="SUPFAM" id="SSF103473">
    <property type="entry name" value="MFS general substrate transporter"/>
    <property type="match status" value="1"/>
</dbReference>
<dbReference type="EMBL" id="RDBE01000010">
    <property type="protein sequence ID" value="RLV48237.1"/>
    <property type="molecule type" value="Genomic_DNA"/>
</dbReference>
<dbReference type="Gene3D" id="1.20.1250.20">
    <property type="entry name" value="MFS general substrate transporter like domains"/>
    <property type="match status" value="1"/>
</dbReference>
<dbReference type="Pfam" id="PF07690">
    <property type="entry name" value="MFS_1"/>
    <property type="match status" value="1"/>
</dbReference>
<dbReference type="InterPro" id="IPR011701">
    <property type="entry name" value="MFS"/>
</dbReference>
<feature type="transmembrane region" description="Helical" evidence="1">
    <location>
        <begin position="47"/>
        <end position="64"/>
    </location>
</feature>
<gene>
    <name evidence="2" type="ORF">D9V37_19480</name>
</gene>
<protein>
    <submittedName>
        <fullName evidence="2">MFS transporter</fullName>
    </submittedName>
</protein>
<dbReference type="GO" id="GO:0022857">
    <property type="term" value="F:transmembrane transporter activity"/>
    <property type="evidence" value="ECO:0007669"/>
    <property type="project" value="InterPro"/>
</dbReference>